<reference evidence="11 12" key="1">
    <citation type="submission" date="2013-03" db="EMBL/GenBank/DDBJ databases">
        <title>The Genome Sequence of Cladophialophora yegresii CBS 114405.</title>
        <authorList>
            <consortium name="The Broad Institute Genomics Platform"/>
            <person name="Cuomo C."/>
            <person name="de Hoog S."/>
            <person name="Gorbushina A."/>
            <person name="Walker B."/>
            <person name="Young S.K."/>
            <person name="Zeng Q."/>
            <person name="Gargeya S."/>
            <person name="Fitzgerald M."/>
            <person name="Haas B."/>
            <person name="Abouelleil A."/>
            <person name="Allen A.W."/>
            <person name="Alvarado L."/>
            <person name="Arachchi H.M."/>
            <person name="Berlin A.M."/>
            <person name="Chapman S.B."/>
            <person name="Gainer-Dewar J."/>
            <person name="Goldberg J."/>
            <person name="Griggs A."/>
            <person name="Gujja S."/>
            <person name="Hansen M."/>
            <person name="Howarth C."/>
            <person name="Imamovic A."/>
            <person name="Ireland A."/>
            <person name="Larimer J."/>
            <person name="McCowan C."/>
            <person name="Murphy C."/>
            <person name="Pearson M."/>
            <person name="Poon T.W."/>
            <person name="Priest M."/>
            <person name="Roberts A."/>
            <person name="Saif S."/>
            <person name="Shea T."/>
            <person name="Sisk P."/>
            <person name="Sykes S."/>
            <person name="Wortman J."/>
            <person name="Nusbaum C."/>
            <person name="Birren B."/>
        </authorList>
    </citation>
    <scope>NUCLEOTIDE SEQUENCE [LARGE SCALE GENOMIC DNA]</scope>
    <source>
        <strain evidence="11 12">CBS 114405</strain>
    </source>
</reference>
<dbReference type="PANTHER" id="PTHR47797">
    <property type="entry name" value="DEHYDROGENASE, PUTATIVE (AFU_ORTHOLOGUE AFUA_8G05805)-RELATED"/>
    <property type="match status" value="1"/>
</dbReference>
<dbReference type="AlphaFoldDB" id="W9WI82"/>
<feature type="compositionally biased region" description="Basic and acidic residues" evidence="7">
    <location>
        <begin position="446"/>
        <end position="459"/>
    </location>
</feature>
<dbReference type="InterPro" id="IPR005018">
    <property type="entry name" value="DOMON_domain"/>
</dbReference>
<comment type="subcellular location">
    <subcellularLocation>
        <location evidence="1">Membrane</location>
    </subcellularLocation>
</comment>
<feature type="chain" id="PRO_5004932065" description="DOMON domain-containing protein" evidence="9">
    <location>
        <begin position="19"/>
        <end position="467"/>
    </location>
</feature>
<dbReference type="OrthoDB" id="19261at2759"/>
<dbReference type="Gene3D" id="2.60.40.1210">
    <property type="entry name" value="Cellobiose dehydrogenase, cytochrome domain"/>
    <property type="match status" value="1"/>
</dbReference>
<evidence type="ECO:0000313" key="11">
    <source>
        <dbReference type="EMBL" id="EXJ58209.1"/>
    </source>
</evidence>
<dbReference type="GO" id="GO:0016020">
    <property type="term" value="C:membrane"/>
    <property type="evidence" value="ECO:0007669"/>
    <property type="project" value="UniProtKB-SubCell"/>
</dbReference>
<dbReference type="SMART" id="SM00664">
    <property type="entry name" value="DoH"/>
    <property type="match status" value="1"/>
</dbReference>
<dbReference type="HOGENOM" id="CLU_031471_1_0_1"/>
<dbReference type="RefSeq" id="XP_007757832.1">
    <property type="nucleotide sequence ID" value="XM_007759642.1"/>
</dbReference>
<feature type="transmembrane region" description="Helical" evidence="8">
    <location>
        <begin position="338"/>
        <end position="357"/>
    </location>
</feature>
<dbReference type="SUPFAM" id="SSF49344">
    <property type="entry name" value="CBD9-like"/>
    <property type="match status" value="1"/>
</dbReference>
<dbReference type="InterPro" id="IPR015920">
    <property type="entry name" value="Cellobiose_DH-like_cyt"/>
</dbReference>
<dbReference type="EMBL" id="AMGW01000004">
    <property type="protein sequence ID" value="EXJ58209.1"/>
    <property type="molecule type" value="Genomic_DNA"/>
</dbReference>
<dbReference type="SMART" id="SM00665">
    <property type="entry name" value="B561"/>
    <property type="match status" value="1"/>
</dbReference>
<feature type="signal peptide" evidence="9">
    <location>
        <begin position="1"/>
        <end position="18"/>
    </location>
</feature>
<dbReference type="PROSITE" id="PS50836">
    <property type="entry name" value="DOMON"/>
    <property type="match status" value="1"/>
</dbReference>
<keyword evidence="3 8" id="KW-0812">Transmembrane</keyword>
<evidence type="ECO:0000256" key="9">
    <source>
        <dbReference type="SAM" id="SignalP"/>
    </source>
</evidence>
<dbReference type="PANTHER" id="PTHR47797:SF1">
    <property type="entry name" value="CYTOCHROME B561 DOMAIN-CONTAINING PROTEIN-RELATED"/>
    <property type="match status" value="1"/>
</dbReference>
<evidence type="ECO:0000256" key="2">
    <source>
        <dbReference type="ARBA" id="ARBA00022448"/>
    </source>
</evidence>
<dbReference type="eggNOG" id="ENOG502S50Z">
    <property type="taxonomic scope" value="Eukaryota"/>
</dbReference>
<evidence type="ECO:0000256" key="3">
    <source>
        <dbReference type="ARBA" id="ARBA00022692"/>
    </source>
</evidence>
<feature type="domain" description="DOMON" evidence="10">
    <location>
        <begin position="26"/>
        <end position="150"/>
    </location>
</feature>
<feature type="transmembrane region" description="Helical" evidence="8">
    <location>
        <begin position="410"/>
        <end position="430"/>
    </location>
</feature>
<dbReference type="CDD" id="cd09630">
    <property type="entry name" value="CDH_like_cytochrome"/>
    <property type="match status" value="1"/>
</dbReference>
<dbReference type="GeneID" id="19180217"/>
<proteinExistence type="predicted"/>
<evidence type="ECO:0000256" key="6">
    <source>
        <dbReference type="ARBA" id="ARBA00023136"/>
    </source>
</evidence>
<feature type="compositionally biased region" description="Polar residues" evidence="7">
    <location>
        <begin position="156"/>
        <end position="172"/>
    </location>
</feature>
<keyword evidence="2" id="KW-0813">Transport</keyword>
<evidence type="ECO:0000259" key="10">
    <source>
        <dbReference type="PROSITE" id="PS50836"/>
    </source>
</evidence>
<feature type="region of interest" description="Disordered" evidence="7">
    <location>
        <begin position="440"/>
        <end position="467"/>
    </location>
</feature>
<dbReference type="Pfam" id="PF16010">
    <property type="entry name" value="CDH-cyt"/>
    <property type="match status" value="1"/>
</dbReference>
<evidence type="ECO:0000256" key="5">
    <source>
        <dbReference type="ARBA" id="ARBA00022989"/>
    </source>
</evidence>
<evidence type="ECO:0000313" key="12">
    <source>
        <dbReference type="Proteomes" id="UP000019473"/>
    </source>
</evidence>
<feature type="transmembrane region" description="Helical" evidence="8">
    <location>
        <begin position="377"/>
        <end position="398"/>
    </location>
</feature>
<protein>
    <recommendedName>
        <fullName evidence="10">DOMON domain-containing protein</fullName>
    </recommendedName>
</protein>
<keyword evidence="4" id="KW-0249">Electron transport</keyword>
<feature type="transmembrane region" description="Helical" evidence="8">
    <location>
        <begin position="271"/>
        <end position="294"/>
    </location>
</feature>
<keyword evidence="5 8" id="KW-1133">Transmembrane helix</keyword>
<feature type="region of interest" description="Disordered" evidence="7">
    <location>
        <begin position="135"/>
        <end position="265"/>
    </location>
</feature>
<keyword evidence="9" id="KW-0732">Signal</keyword>
<dbReference type="CDD" id="cd08760">
    <property type="entry name" value="Cyt_b561_FRRS1_like"/>
    <property type="match status" value="1"/>
</dbReference>
<keyword evidence="6 8" id="KW-0472">Membrane</keyword>
<keyword evidence="12" id="KW-1185">Reference proteome</keyword>
<comment type="caution">
    <text evidence="11">The sequence shown here is derived from an EMBL/GenBank/DDBJ whole genome shotgun (WGS) entry which is preliminary data.</text>
</comment>
<feature type="transmembrane region" description="Helical" evidence="8">
    <location>
        <begin position="306"/>
        <end position="326"/>
    </location>
</feature>
<feature type="compositionally biased region" description="Polar residues" evidence="7">
    <location>
        <begin position="135"/>
        <end position="144"/>
    </location>
</feature>
<evidence type="ECO:0000256" key="7">
    <source>
        <dbReference type="SAM" id="MobiDB-lite"/>
    </source>
</evidence>
<accession>W9WI82</accession>
<feature type="compositionally biased region" description="Low complexity" evidence="7">
    <location>
        <begin position="246"/>
        <end position="258"/>
    </location>
</feature>
<gene>
    <name evidence="11" type="ORF">A1O7_05634</name>
</gene>
<feature type="compositionally biased region" description="Low complexity" evidence="7">
    <location>
        <begin position="190"/>
        <end position="237"/>
    </location>
</feature>
<organism evidence="11 12">
    <name type="scientific">Cladophialophora yegresii CBS 114405</name>
    <dbReference type="NCBI Taxonomy" id="1182544"/>
    <lineage>
        <taxon>Eukaryota</taxon>
        <taxon>Fungi</taxon>
        <taxon>Dikarya</taxon>
        <taxon>Ascomycota</taxon>
        <taxon>Pezizomycotina</taxon>
        <taxon>Eurotiomycetes</taxon>
        <taxon>Chaetothyriomycetidae</taxon>
        <taxon>Chaetothyriales</taxon>
        <taxon>Herpotrichiellaceae</taxon>
        <taxon>Cladophialophora</taxon>
    </lineage>
</organism>
<dbReference type="Proteomes" id="UP000019473">
    <property type="component" value="Unassembled WGS sequence"/>
</dbReference>
<sequence>MVRTSVLAGMAFVASSSAQFAQLVSDQYALSVNIPSDTASSGSGSIFLQISAPSGTEWVGFGQGSRMAGSNMLVVYAADSTNVTVSPRLGTGHQEPQFNSDASISVLEGSGITSDGTLVANIRCDSCLSWNGGSMDATDSSSSWIVAHKGGDPMDSTDQSAGISQHDSNSGFTLDLTKGIGGSSSNPFVAAAESPSPSPSPSASATESGSPSQTASGTQAPETETETATTSTVATATGPVSNPIASSDPSSSDSSSSDATVSRGPDDSVRIGHATIMSLVFVVLFPLAALTLYLPYSNKVRYIHAPLQVVTIILMLAGLGLGVRLGNQVHNLDGYHMVIGYLLVAWMVAFQPTLGLLQHLHFRKVGNRSIFGHLHRWVGRALILVGVVNGGLGFRTAGNIGTPNVPSSAVAVYSVFAVVVVLVYIAVLVWPKASTKGEFAQPLPGEKPRPRTDGYEMHSRSPGGRRI</sequence>
<name>W9WI82_9EURO</name>
<dbReference type="Gene3D" id="1.20.120.1770">
    <property type="match status" value="1"/>
</dbReference>
<evidence type="ECO:0000256" key="4">
    <source>
        <dbReference type="ARBA" id="ARBA00022982"/>
    </source>
</evidence>
<dbReference type="InterPro" id="IPR006593">
    <property type="entry name" value="Cyt_b561/ferric_Rdtase_TM"/>
</dbReference>
<dbReference type="VEuPathDB" id="FungiDB:A1O7_05634"/>
<evidence type="ECO:0000256" key="8">
    <source>
        <dbReference type="SAM" id="Phobius"/>
    </source>
</evidence>
<evidence type="ECO:0000256" key="1">
    <source>
        <dbReference type="ARBA" id="ARBA00004370"/>
    </source>
</evidence>